<dbReference type="GO" id="GO:0004668">
    <property type="term" value="F:protein-arginine deiminase activity"/>
    <property type="evidence" value="ECO:0007669"/>
    <property type="project" value="InterPro"/>
</dbReference>
<evidence type="ECO:0000313" key="2">
    <source>
        <dbReference type="EMBL" id="ABT15243.1"/>
    </source>
</evidence>
<accession>A7IY19</accession>
<keyword evidence="3" id="KW-1185">Reference proteome</keyword>
<dbReference type="Pfam" id="PF04371">
    <property type="entry name" value="PAD_porph"/>
    <property type="match status" value="1"/>
</dbReference>
<reference evidence="2 3" key="1">
    <citation type="journal article" date="2007" name="Virology">
        <title>Sequence and annotation of the 369-kb NY-2A and the 345-kb AR158 viruses that infect Chlorella NC64A.</title>
        <authorList>
            <person name="Fitzgerald L.A."/>
            <person name="Graves M.V."/>
            <person name="Li X."/>
            <person name="Feldblyum T."/>
            <person name="Nierman W.C."/>
            <person name="Van Etten J.L."/>
        </authorList>
    </citation>
    <scope>NUCLEOTIDE SEQUENCE [LARGE SCALE GENOMIC DNA]</scope>
    <source>
        <strain evidence="2 3">NY-2A</strain>
    </source>
</reference>
<dbReference type="Proteomes" id="UP000202419">
    <property type="component" value="Segment"/>
</dbReference>
<dbReference type="GO" id="GO:0009446">
    <property type="term" value="P:putrescine biosynthetic process"/>
    <property type="evidence" value="ECO:0007669"/>
    <property type="project" value="InterPro"/>
</dbReference>
<protein>
    <submittedName>
        <fullName evidence="2">Uncharacterized protein B844R</fullName>
    </submittedName>
</protein>
<keyword evidence="1" id="KW-0378">Hydrolase</keyword>
<dbReference type="HAMAP" id="MF_01841">
    <property type="entry name" value="Agmatine_deimin"/>
    <property type="match status" value="1"/>
</dbReference>
<evidence type="ECO:0000313" key="3">
    <source>
        <dbReference type="Proteomes" id="UP000202419"/>
    </source>
</evidence>
<gene>
    <name evidence="2" type="primary">B844R</name>
    <name evidence="2" type="ORF">NY2A_B844R</name>
</gene>
<evidence type="ECO:0000256" key="1">
    <source>
        <dbReference type="ARBA" id="ARBA00022801"/>
    </source>
</evidence>
<dbReference type="InterPro" id="IPR017754">
    <property type="entry name" value="Agmatine_deiminase"/>
</dbReference>
<dbReference type="InterPro" id="IPR007466">
    <property type="entry name" value="Peptidyl-Arg-deiminase_porph"/>
</dbReference>
<dbReference type="PANTHER" id="PTHR31377:SF0">
    <property type="entry name" value="AGMATINE DEIMINASE-RELATED"/>
    <property type="match status" value="1"/>
</dbReference>
<dbReference type="NCBIfam" id="TIGR03380">
    <property type="entry name" value="agmatine_aguA"/>
    <property type="match status" value="1"/>
</dbReference>
<dbReference type="Gene3D" id="3.75.10.10">
    <property type="entry name" value="L-arginine/glycine Amidinotransferase, Chain A"/>
    <property type="match status" value="1"/>
</dbReference>
<dbReference type="KEGG" id="vg:5658730"/>
<sequence length="359" mass="40961">MTPKQTGFYMPGEFEQHKRTWMIFPFRNDNWREEAVPAQKTITNLARKISEFEEVIMIVSRDHLNKAMELLHDSSVKMTTADSDDCWARDTGATFITNGKNVKAISWDFNSWGGNFDGLYTTWKNDQKIAEYMARISNVPIIKTPGFVLEGGSIHVDGEGTLITTKECLLSAGRNPTMSQQDIEYYLKEYLNVEKIIWLEYGVADDETNGHVDNMACFSRPGEVILAWTDDPKHPQYERSKNAYKLLTKERDAKERKLIIHKIHIPSDMFITEEEAAGVVNTGLAIPRRAGDRFAASYVNFIMPNGAIIFPTFGDEKYDALAHKKFEEIFPEREIVGFYSREILLGGGNLHCITQQQPV</sequence>
<dbReference type="PANTHER" id="PTHR31377">
    <property type="entry name" value="AGMATINE DEIMINASE-RELATED"/>
    <property type="match status" value="1"/>
</dbReference>
<dbReference type="NCBIfam" id="NF010070">
    <property type="entry name" value="PRK13551.1"/>
    <property type="match status" value="1"/>
</dbReference>
<dbReference type="GeneID" id="5658730"/>
<dbReference type="SUPFAM" id="SSF55909">
    <property type="entry name" value="Pentein"/>
    <property type="match status" value="1"/>
</dbReference>
<dbReference type="RefSeq" id="YP_001498040.1">
    <property type="nucleotide sequence ID" value="NC_009898.1"/>
</dbReference>
<dbReference type="OrthoDB" id="5852at10239"/>
<dbReference type="GO" id="GO:0047632">
    <property type="term" value="F:agmatine deiminase activity"/>
    <property type="evidence" value="ECO:0007669"/>
    <property type="project" value="InterPro"/>
</dbReference>
<name>A7IY19_PBCVN</name>
<organism evidence="2 3">
    <name type="scientific">Paramecium bursaria Chlorella virus NY2A</name>
    <name type="common">PBCV-NY2A</name>
    <dbReference type="NCBI Taxonomy" id="46021"/>
    <lineage>
        <taxon>Viruses</taxon>
        <taxon>Varidnaviria</taxon>
        <taxon>Bamfordvirae</taxon>
        <taxon>Nucleocytoviricota</taxon>
        <taxon>Megaviricetes</taxon>
        <taxon>Algavirales</taxon>
        <taxon>Phycodnaviridae</taxon>
        <taxon>Chlorovirus</taxon>
        <taxon>Chlorovirus americanus</taxon>
    </lineage>
</organism>
<proteinExistence type="inferred from homology"/>
<organismHost>
    <name type="scientific">Chlorella</name>
    <dbReference type="NCBI Taxonomy" id="3071"/>
</organismHost>
<dbReference type="EMBL" id="DQ491002">
    <property type="protein sequence ID" value="ABT15243.1"/>
    <property type="molecule type" value="Genomic_DNA"/>
</dbReference>